<evidence type="ECO:0000256" key="4">
    <source>
        <dbReference type="ARBA" id="ARBA00022475"/>
    </source>
</evidence>
<evidence type="ECO:0000256" key="2">
    <source>
        <dbReference type="ARBA" id="ARBA00006513"/>
    </source>
</evidence>
<evidence type="ECO:0000256" key="1">
    <source>
        <dbReference type="ARBA" id="ARBA00004651"/>
    </source>
</evidence>
<name>A0A1I7THE1_9PELO</name>
<keyword evidence="7 11" id="KW-1133">Transmembrane helix</keyword>
<dbReference type="InterPro" id="IPR004878">
    <property type="entry name" value="Otopetrin"/>
</dbReference>
<dbReference type="PANTHER" id="PTHR21522">
    <property type="entry name" value="PROTON CHANNEL OTOP"/>
    <property type="match status" value="1"/>
</dbReference>
<keyword evidence="6" id="KW-0375">Hydrogen ion transport</keyword>
<keyword evidence="10" id="KW-0407">Ion channel</keyword>
<proteinExistence type="inferred from homology"/>
<keyword evidence="5 11" id="KW-0812">Transmembrane</keyword>
<feature type="transmembrane region" description="Helical" evidence="11">
    <location>
        <begin position="252"/>
        <end position="271"/>
    </location>
</feature>
<organism evidence="12 13">
    <name type="scientific">Caenorhabditis tropicalis</name>
    <dbReference type="NCBI Taxonomy" id="1561998"/>
    <lineage>
        <taxon>Eukaryota</taxon>
        <taxon>Metazoa</taxon>
        <taxon>Ecdysozoa</taxon>
        <taxon>Nematoda</taxon>
        <taxon>Chromadorea</taxon>
        <taxon>Rhabditida</taxon>
        <taxon>Rhabditina</taxon>
        <taxon>Rhabditomorpha</taxon>
        <taxon>Rhabditoidea</taxon>
        <taxon>Rhabditidae</taxon>
        <taxon>Peloderinae</taxon>
        <taxon>Caenorhabditis</taxon>
    </lineage>
</organism>
<keyword evidence="8" id="KW-0406">Ion transport</keyword>
<evidence type="ECO:0000256" key="7">
    <source>
        <dbReference type="ARBA" id="ARBA00022989"/>
    </source>
</evidence>
<feature type="transmembrane region" description="Helical" evidence="11">
    <location>
        <begin position="124"/>
        <end position="142"/>
    </location>
</feature>
<dbReference type="Pfam" id="PF03189">
    <property type="entry name" value="Otopetrin"/>
    <property type="match status" value="2"/>
</dbReference>
<comment type="similarity">
    <text evidence="2">Belongs to the otopetrin family.</text>
</comment>
<reference evidence="13" key="1">
    <citation type="submission" date="2016-11" db="UniProtKB">
        <authorList>
            <consortium name="WormBaseParasite"/>
        </authorList>
    </citation>
    <scope>IDENTIFICATION</scope>
</reference>
<feature type="transmembrane region" description="Helical" evidence="11">
    <location>
        <begin position="401"/>
        <end position="422"/>
    </location>
</feature>
<feature type="transmembrane region" description="Helical" evidence="11">
    <location>
        <begin position="51"/>
        <end position="77"/>
    </location>
</feature>
<dbReference type="Proteomes" id="UP000095282">
    <property type="component" value="Unplaced"/>
</dbReference>
<dbReference type="AlphaFoldDB" id="A0A1I7THE1"/>
<dbReference type="GO" id="GO:0015252">
    <property type="term" value="F:proton channel activity"/>
    <property type="evidence" value="ECO:0007669"/>
    <property type="project" value="InterPro"/>
</dbReference>
<protein>
    <submittedName>
        <fullName evidence="13">Otopetrin</fullName>
    </submittedName>
</protein>
<evidence type="ECO:0000256" key="6">
    <source>
        <dbReference type="ARBA" id="ARBA00022781"/>
    </source>
</evidence>
<evidence type="ECO:0000256" key="10">
    <source>
        <dbReference type="ARBA" id="ARBA00023303"/>
    </source>
</evidence>
<comment type="subcellular location">
    <subcellularLocation>
        <location evidence="1">Cell membrane</location>
        <topology evidence="1">Multi-pass membrane protein</topology>
    </subcellularLocation>
</comment>
<evidence type="ECO:0000256" key="8">
    <source>
        <dbReference type="ARBA" id="ARBA00023065"/>
    </source>
</evidence>
<keyword evidence="4" id="KW-1003">Cell membrane</keyword>
<evidence type="ECO:0000256" key="9">
    <source>
        <dbReference type="ARBA" id="ARBA00023136"/>
    </source>
</evidence>
<keyword evidence="12" id="KW-1185">Reference proteome</keyword>
<dbReference type="eggNOG" id="KOG4740">
    <property type="taxonomic scope" value="Eukaryota"/>
</dbReference>
<feature type="transmembrane region" description="Helical" evidence="11">
    <location>
        <begin position="331"/>
        <end position="355"/>
    </location>
</feature>
<feature type="transmembrane region" description="Helical" evidence="11">
    <location>
        <begin position="89"/>
        <end position="112"/>
    </location>
</feature>
<sequence>MIVEFSPTFRSTEFWFSYSIFGCYNLSVSILFYAIVGFTSWKKRTSQDSDVVGIGATVFFLRLGALFFCTGAIVLWSTEFFLSFAENQRPWLCILRTCLYITFHASQLVFIVRSNQIKFHCHRLIVYFGLAHGIAVNLWVWMSLCIAKSNIGKNGPLDYNVTYDANDWVLQSLEASDAVPLVFEKYGYELRSVKLFGSTAITFLTGNVEFCLVSAQVLLGLIYTTAWNKRHIGHHNAQYIRFNYKGTEIGNALSYILLVLFILSIVFGRILRNSNHPEVAGNLNGVFELSYYSISIIACIIVFKCLFDHIVRNQAYRTPENRDAMPHEKTLNAIFLLIGASGEVIYCFMGLLGVIRGDTLSDSKGLVLATFIVRAREVIIQALLLMYLLKKGSSIEPCDTFGKQSITFLIALNLILFGFHTFEGSIRSFGLPSKIDPTSKVFLKISAPLVVFFRFHCSVCFAEIWKIAFHDSGTSSEGSEASIAVYDDTPGVTGTSTLSSNAPDTVIDSSSTVILIPEQVDVDHGYSDFRDVLQIPL</sequence>
<feature type="transmembrane region" description="Helical" evidence="11">
    <location>
        <begin position="200"/>
        <end position="223"/>
    </location>
</feature>
<feature type="transmembrane region" description="Helical" evidence="11">
    <location>
        <begin position="367"/>
        <end position="389"/>
    </location>
</feature>
<dbReference type="WBParaSite" id="Csp11.Scaffold613.g5955.t1">
    <property type="protein sequence ID" value="Csp11.Scaffold613.g5955.t1"/>
    <property type="gene ID" value="Csp11.Scaffold613.g5955"/>
</dbReference>
<evidence type="ECO:0000313" key="13">
    <source>
        <dbReference type="WBParaSite" id="Csp11.Scaffold613.g5955.t1"/>
    </source>
</evidence>
<keyword evidence="3" id="KW-0813">Transport</keyword>
<feature type="transmembrane region" description="Helical" evidence="11">
    <location>
        <begin position="15"/>
        <end position="39"/>
    </location>
</feature>
<accession>A0A1I7THE1</accession>
<feature type="transmembrane region" description="Helical" evidence="11">
    <location>
        <begin position="291"/>
        <end position="311"/>
    </location>
</feature>
<dbReference type="PANTHER" id="PTHR21522:SF34">
    <property type="entry name" value="OTOPETRIN-LIKE"/>
    <property type="match status" value="1"/>
</dbReference>
<evidence type="ECO:0000256" key="5">
    <source>
        <dbReference type="ARBA" id="ARBA00022692"/>
    </source>
</evidence>
<dbReference type="GO" id="GO:0005886">
    <property type="term" value="C:plasma membrane"/>
    <property type="evidence" value="ECO:0007669"/>
    <property type="project" value="UniProtKB-SubCell"/>
</dbReference>
<evidence type="ECO:0000256" key="3">
    <source>
        <dbReference type="ARBA" id="ARBA00022448"/>
    </source>
</evidence>
<keyword evidence="9 11" id="KW-0472">Membrane</keyword>
<evidence type="ECO:0000313" key="12">
    <source>
        <dbReference type="Proteomes" id="UP000095282"/>
    </source>
</evidence>
<evidence type="ECO:0000256" key="11">
    <source>
        <dbReference type="SAM" id="Phobius"/>
    </source>
</evidence>